<gene>
    <name evidence="1" type="ORF">NDR86_18980</name>
</gene>
<sequence length="264" mass="28391">MIDVITFRGTNEWRSADGIPVGMLAAVIGQLDPERFRGFEPNWRASIGPDPELWGPALDASVAEGIEAGVRVIQNSPNVCGLLSYSLGGICASRILEGVRAGRYTNVDGSPLEIAFAVNIANPLRRSGDSVEDLCPPCTFGLYGQRGDWPTDVATREYADPADLITAAPGDSPLRIIDVGLSPFSFVEGARFGDVTYQIFDELLRWLMRDPVVNLGRYATAVRGVLGLLTPGGPHVGYPSSKLPGSDLVWTDHAAQYINDNFGL</sequence>
<comment type="caution">
    <text evidence="1">The sequence shown here is derived from an EMBL/GenBank/DDBJ whole genome shotgun (WGS) entry which is preliminary data.</text>
</comment>
<keyword evidence="2" id="KW-1185">Reference proteome</keyword>
<dbReference type="EMBL" id="JAMRXG010000007">
    <property type="protein sequence ID" value="MCM6775563.1"/>
    <property type="molecule type" value="Genomic_DNA"/>
</dbReference>
<reference evidence="1" key="1">
    <citation type="submission" date="2022-06" db="EMBL/GenBank/DDBJ databases">
        <title>Novel species in genus nocardia.</title>
        <authorList>
            <person name="Li F."/>
        </authorList>
    </citation>
    <scope>NUCLEOTIDE SEQUENCE</scope>
    <source>
        <strain evidence="1">CDC141</strain>
    </source>
</reference>
<dbReference type="RefSeq" id="WP_251913807.1">
    <property type="nucleotide sequence ID" value="NZ_JAMRXG010000007.1"/>
</dbReference>
<protein>
    <recommendedName>
        <fullName evidence="3">PE-PPE domain-containing protein</fullName>
    </recommendedName>
</protein>
<dbReference type="Proteomes" id="UP001139157">
    <property type="component" value="Unassembled WGS sequence"/>
</dbReference>
<organism evidence="1 2">
    <name type="scientific">Nocardia pulmonis</name>
    <dbReference type="NCBI Taxonomy" id="2951408"/>
    <lineage>
        <taxon>Bacteria</taxon>
        <taxon>Bacillati</taxon>
        <taxon>Actinomycetota</taxon>
        <taxon>Actinomycetes</taxon>
        <taxon>Mycobacteriales</taxon>
        <taxon>Nocardiaceae</taxon>
        <taxon>Nocardia</taxon>
    </lineage>
</organism>
<accession>A0A9X2E9Z2</accession>
<name>A0A9X2E9Z2_9NOCA</name>
<evidence type="ECO:0008006" key="3">
    <source>
        <dbReference type="Google" id="ProtNLM"/>
    </source>
</evidence>
<dbReference type="AlphaFoldDB" id="A0A9X2E9Z2"/>
<proteinExistence type="predicted"/>
<dbReference type="Gene3D" id="3.40.50.1820">
    <property type="entry name" value="alpha/beta hydrolase"/>
    <property type="match status" value="1"/>
</dbReference>
<evidence type="ECO:0000313" key="1">
    <source>
        <dbReference type="EMBL" id="MCM6775563.1"/>
    </source>
</evidence>
<evidence type="ECO:0000313" key="2">
    <source>
        <dbReference type="Proteomes" id="UP001139157"/>
    </source>
</evidence>
<dbReference type="InterPro" id="IPR029058">
    <property type="entry name" value="AB_hydrolase_fold"/>
</dbReference>